<accession>A0A6M4IRQ3</accession>
<comment type="subunit">
    <text evidence="4">Monomer.</text>
</comment>
<dbReference type="InterPro" id="IPR010979">
    <property type="entry name" value="Ribosomal_uS13-like_H2TH"/>
</dbReference>
<dbReference type="Pfam" id="PF06831">
    <property type="entry name" value="H2TH"/>
    <property type="match status" value="1"/>
</dbReference>
<keyword evidence="11 23" id="KW-0378">Hydrolase</keyword>
<dbReference type="PROSITE" id="PS51066">
    <property type="entry name" value="ZF_FPG_2"/>
    <property type="match status" value="1"/>
</dbReference>
<dbReference type="Gene3D" id="1.10.8.50">
    <property type="match status" value="1"/>
</dbReference>
<proteinExistence type="inferred from homology"/>
<dbReference type="GO" id="GO:0008270">
    <property type="term" value="F:zinc ion binding"/>
    <property type="evidence" value="ECO:0007669"/>
    <property type="project" value="UniProtKB-KW"/>
</dbReference>
<evidence type="ECO:0000259" key="21">
    <source>
        <dbReference type="PROSITE" id="PS51066"/>
    </source>
</evidence>
<keyword evidence="15 23" id="KW-0456">Lyase</keyword>
<dbReference type="EMBL" id="CP053085">
    <property type="protein sequence ID" value="QJR36106.1"/>
    <property type="molecule type" value="Genomic_DNA"/>
</dbReference>
<dbReference type="PANTHER" id="PTHR22993:SF9">
    <property type="entry name" value="FORMAMIDOPYRIMIDINE-DNA GLYCOSYLASE"/>
    <property type="match status" value="1"/>
</dbReference>
<dbReference type="SUPFAM" id="SSF57716">
    <property type="entry name" value="Glucocorticoid receptor-like (DNA-binding domain)"/>
    <property type="match status" value="1"/>
</dbReference>
<evidence type="ECO:0000256" key="1">
    <source>
        <dbReference type="ARBA" id="ARBA00001668"/>
    </source>
</evidence>
<dbReference type="SUPFAM" id="SSF81624">
    <property type="entry name" value="N-terminal domain of MutM-like DNA repair proteins"/>
    <property type="match status" value="1"/>
</dbReference>
<dbReference type="InterPro" id="IPR012319">
    <property type="entry name" value="FPG_cat"/>
</dbReference>
<dbReference type="GO" id="GO:0003684">
    <property type="term" value="F:damaged DNA binding"/>
    <property type="evidence" value="ECO:0007669"/>
    <property type="project" value="InterPro"/>
</dbReference>
<keyword evidence="13" id="KW-0238">DNA-binding</keyword>
<sequence length="262" mass="29392">MPELPEVEFAAARLRTAVAGRVIARLDALHPSQQRHLPEEARRAAEGLTIDRVERRAKIQLVHLQGGALLEVHFRMTGDWEFTRVGEAPPRYERVRLETADGVRVSLVDSRAFSVVRLHAAGAFVLPAIGPEPLTDDFTADGFRAALARRSGPIKPALLDQKLVAGVGNIYASEALWEARIHPATVANTLSRERVTRLRDAVRLVLETAPTERYYGRDDVNENEIWRVYGREGEPCRRCGATLKRLPQAGRSTFYCPRCQRR</sequence>
<evidence type="ECO:0000256" key="15">
    <source>
        <dbReference type="ARBA" id="ARBA00023239"/>
    </source>
</evidence>
<keyword evidence="17 23" id="KW-0326">Glycosidase</keyword>
<evidence type="ECO:0000256" key="12">
    <source>
        <dbReference type="ARBA" id="ARBA00022833"/>
    </source>
</evidence>
<evidence type="ECO:0000256" key="11">
    <source>
        <dbReference type="ARBA" id="ARBA00022801"/>
    </source>
</evidence>
<gene>
    <name evidence="23" type="primary">mutM</name>
    <name evidence="23" type="ORF">HKW67_11610</name>
</gene>
<evidence type="ECO:0000256" key="18">
    <source>
        <dbReference type="ARBA" id="ARBA00030638"/>
    </source>
</evidence>
<dbReference type="FunFam" id="1.10.8.50:FF:000003">
    <property type="entry name" value="Formamidopyrimidine-DNA glycosylase"/>
    <property type="match status" value="1"/>
</dbReference>
<dbReference type="SMART" id="SM00898">
    <property type="entry name" value="Fapy_DNA_glyco"/>
    <property type="match status" value="1"/>
</dbReference>
<evidence type="ECO:0000256" key="17">
    <source>
        <dbReference type="ARBA" id="ARBA00023295"/>
    </source>
</evidence>
<keyword evidence="14" id="KW-0234">DNA repair</keyword>
<comment type="catalytic activity">
    <reaction evidence="19">
        <text>2'-deoxyribonucleotide-(2'-deoxyribose 5'-phosphate)-2'-deoxyribonucleotide-DNA = a 3'-end 2'-deoxyribonucleotide-(2,3-dehydro-2,3-deoxyribose 5'-phosphate)-DNA + a 5'-end 5'-phospho-2'-deoxyribonucleoside-DNA + H(+)</text>
        <dbReference type="Rhea" id="RHEA:66592"/>
        <dbReference type="Rhea" id="RHEA-COMP:13180"/>
        <dbReference type="Rhea" id="RHEA-COMP:16897"/>
        <dbReference type="Rhea" id="RHEA-COMP:17067"/>
        <dbReference type="ChEBI" id="CHEBI:15378"/>
        <dbReference type="ChEBI" id="CHEBI:136412"/>
        <dbReference type="ChEBI" id="CHEBI:157695"/>
        <dbReference type="ChEBI" id="CHEBI:167181"/>
        <dbReference type="EC" id="4.2.99.18"/>
    </reaction>
</comment>
<dbReference type="NCBIfam" id="NF002211">
    <property type="entry name" value="PRK01103.1"/>
    <property type="match status" value="1"/>
</dbReference>
<evidence type="ECO:0000259" key="22">
    <source>
        <dbReference type="PROSITE" id="PS51068"/>
    </source>
</evidence>
<name>A0A6M4IRQ3_9BACT</name>
<dbReference type="KEGG" id="ggr:HKW67_11610"/>
<keyword evidence="10 20" id="KW-0863">Zinc-finger</keyword>
<feature type="domain" description="FPG-type" evidence="21">
    <location>
        <begin position="227"/>
        <end position="261"/>
    </location>
</feature>
<evidence type="ECO:0000256" key="7">
    <source>
        <dbReference type="ARBA" id="ARBA00016240"/>
    </source>
</evidence>
<dbReference type="InterPro" id="IPR020629">
    <property type="entry name" value="FPG_Glyclase"/>
</dbReference>
<evidence type="ECO:0000313" key="23">
    <source>
        <dbReference type="EMBL" id="QJR36106.1"/>
    </source>
</evidence>
<dbReference type="PROSITE" id="PS51068">
    <property type="entry name" value="FPG_CAT"/>
    <property type="match status" value="1"/>
</dbReference>
<evidence type="ECO:0000256" key="9">
    <source>
        <dbReference type="ARBA" id="ARBA00022763"/>
    </source>
</evidence>
<organism evidence="23 24">
    <name type="scientific">Gemmatimonas groenlandica</name>
    <dbReference type="NCBI Taxonomy" id="2732249"/>
    <lineage>
        <taxon>Bacteria</taxon>
        <taxon>Pseudomonadati</taxon>
        <taxon>Gemmatimonadota</taxon>
        <taxon>Gemmatimonadia</taxon>
        <taxon>Gemmatimonadales</taxon>
        <taxon>Gemmatimonadaceae</taxon>
        <taxon>Gemmatimonas</taxon>
    </lineage>
</organism>
<evidence type="ECO:0000256" key="8">
    <source>
        <dbReference type="ARBA" id="ARBA00022723"/>
    </source>
</evidence>
<dbReference type="NCBIfam" id="TIGR00577">
    <property type="entry name" value="fpg"/>
    <property type="match status" value="1"/>
</dbReference>
<evidence type="ECO:0000256" key="6">
    <source>
        <dbReference type="ARBA" id="ARBA00012720"/>
    </source>
</evidence>
<dbReference type="PROSITE" id="PS01242">
    <property type="entry name" value="ZF_FPG_1"/>
    <property type="match status" value="1"/>
</dbReference>
<dbReference type="InterPro" id="IPR015886">
    <property type="entry name" value="H2TH_FPG"/>
</dbReference>
<dbReference type="Pfam" id="PF01149">
    <property type="entry name" value="Fapy_DNA_glyco"/>
    <property type="match status" value="1"/>
</dbReference>
<comment type="similarity">
    <text evidence="3">Belongs to the FPG family.</text>
</comment>
<evidence type="ECO:0000256" key="20">
    <source>
        <dbReference type="PROSITE-ProRule" id="PRU00391"/>
    </source>
</evidence>
<reference evidence="23 24" key="1">
    <citation type="submission" date="2020-05" db="EMBL/GenBank/DDBJ databases">
        <title>Complete genome sequence of Gemmatimonas greenlandica TET16.</title>
        <authorList>
            <person name="Zeng Y."/>
        </authorList>
    </citation>
    <scope>NUCLEOTIDE SEQUENCE [LARGE SCALE GENOMIC DNA]</scope>
    <source>
        <strain evidence="23 24">TET16</strain>
    </source>
</reference>
<evidence type="ECO:0000256" key="4">
    <source>
        <dbReference type="ARBA" id="ARBA00011245"/>
    </source>
</evidence>
<keyword evidence="12" id="KW-0862">Zinc</keyword>
<evidence type="ECO:0000256" key="5">
    <source>
        <dbReference type="ARBA" id="ARBA00012024"/>
    </source>
</evidence>
<dbReference type="Proteomes" id="UP000500938">
    <property type="component" value="Chromosome"/>
</dbReference>
<dbReference type="AlphaFoldDB" id="A0A6M4IRQ3"/>
<dbReference type="InterPro" id="IPR015887">
    <property type="entry name" value="DNA_glyclase_Znf_dom_DNA_BS"/>
</dbReference>
<comment type="cofactor">
    <cofactor evidence="2">
        <name>Zn(2+)</name>
        <dbReference type="ChEBI" id="CHEBI:29105"/>
    </cofactor>
</comment>
<dbReference type="InterPro" id="IPR000214">
    <property type="entry name" value="Znf_DNA_glyclase/AP_lyase"/>
</dbReference>
<dbReference type="GO" id="GO:0034039">
    <property type="term" value="F:8-oxo-7,8-dihydroguanine DNA N-glycosylase activity"/>
    <property type="evidence" value="ECO:0007669"/>
    <property type="project" value="TreeGrafter"/>
</dbReference>
<dbReference type="PANTHER" id="PTHR22993">
    <property type="entry name" value="FORMAMIDOPYRIMIDINE-DNA GLYCOSYLASE"/>
    <property type="match status" value="1"/>
</dbReference>
<comment type="catalytic activity">
    <reaction evidence="1">
        <text>Hydrolysis of DNA containing ring-opened 7-methylguanine residues, releasing 2,6-diamino-4-hydroxy-5-(N-methyl)formamidopyrimidine.</text>
        <dbReference type="EC" id="3.2.2.23"/>
    </reaction>
</comment>
<dbReference type="Pfam" id="PF06827">
    <property type="entry name" value="zf-FPG_IleRS"/>
    <property type="match status" value="1"/>
</dbReference>
<dbReference type="EC" id="4.2.99.18" evidence="6"/>
<protein>
    <recommendedName>
        <fullName evidence="7">Formamidopyrimidine-DNA glycosylase</fullName>
        <ecNumber evidence="5">3.2.2.23</ecNumber>
        <ecNumber evidence="6">4.2.99.18</ecNumber>
    </recommendedName>
    <alternativeName>
        <fullName evidence="18">DNA-(apurinic or apyrimidinic site) lyase MutM</fullName>
    </alternativeName>
</protein>
<dbReference type="GO" id="GO:0006284">
    <property type="term" value="P:base-excision repair"/>
    <property type="evidence" value="ECO:0007669"/>
    <property type="project" value="InterPro"/>
</dbReference>
<dbReference type="SUPFAM" id="SSF46946">
    <property type="entry name" value="S13-like H2TH domain"/>
    <property type="match status" value="1"/>
</dbReference>
<keyword evidence="24" id="KW-1185">Reference proteome</keyword>
<evidence type="ECO:0000256" key="14">
    <source>
        <dbReference type="ARBA" id="ARBA00023204"/>
    </source>
</evidence>
<evidence type="ECO:0000256" key="13">
    <source>
        <dbReference type="ARBA" id="ARBA00023125"/>
    </source>
</evidence>
<dbReference type="EC" id="3.2.2.23" evidence="5"/>
<evidence type="ECO:0000313" key="24">
    <source>
        <dbReference type="Proteomes" id="UP000500938"/>
    </source>
</evidence>
<keyword evidence="9" id="KW-0227">DNA damage</keyword>
<keyword evidence="16" id="KW-0511">Multifunctional enzyme</keyword>
<dbReference type="InterPro" id="IPR035937">
    <property type="entry name" value="FPG_N"/>
</dbReference>
<evidence type="ECO:0000256" key="3">
    <source>
        <dbReference type="ARBA" id="ARBA00009409"/>
    </source>
</evidence>
<dbReference type="InterPro" id="IPR010663">
    <property type="entry name" value="Znf_FPG/IleRS"/>
</dbReference>
<evidence type="ECO:0000256" key="10">
    <source>
        <dbReference type="ARBA" id="ARBA00022771"/>
    </source>
</evidence>
<evidence type="ECO:0000256" key="19">
    <source>
        <dbReference type="ARBA" id="ARBA00044632"/>
    </source>
</evidence>
<dbReference type="GO" id="GO:0140078">
    <property type="term" value="F:class I DNA-(apurinic or apyrimidinic site) endonuclease activity"/>
    <property type="evidence" value="ECO:0007669"/>
    <property type="project" value="UniProtKB-EC"/>
</dbReference>
<dbReference type="SMART" id="SM01232">
    <property type="entry name" value="H2TH"/>
    <property type="match status" value="1"/>
</dbReference>
<feature type="domain" description="Formamidopyrimidine-DNA glycosylase catalytic" evidence="22">
    <location>
        <begin position="2"/>
        <end position="114"/>
    </location>
</feature>
<dbReference type="Gene3D" id="3.20.190.10">
    <property type="entry name" value="MutM-like, N-terminal"/>
    <property type="match status" value="1"/>
</dbReference>
<evidence type="ECO:0000256" key="2">
    <source>
        <dbReference type="ARBA" id="ARBA00001947"/>
    </source>
</evidence>
<keyword evidence="8" id="KW-0479">Metal-binding</keyword>
<evidence type="ECO:0000256" key="16">
    <source>
        <dbReference type="ARBA" id="ARBA00023268"/>
    </source>
</evidence>
<dbReference type="RefSeq" id="WP_171225539.1">
    <property type="nucleotide sequence ID" value="NZ_CP053085.1"/>
</dbReference>